<feature type="domain" description="SSD" evidence="8">
    <location>
        <begin position="639"/>
        <end position="751"/>
    </location>
</feature>
<feature type="transmembrane region" description="Helical" evidence="7">
    <location>
        <begin position="610"/>
        <end position="631"/>
    </location>
</feature>
<evidence type="ECO:0000256" key="6">
    <source>
        <dbReference type="SAM" id="MobiDB-lite"/>
    </source>
</evidence>
<gene>
    <name evidence="9" type="ORF">ACFSHS_03705</name>
</gene>
<proteinExistence type="predicted"/>
<evidence type="ECO:0000256" key="1">
    <source>
        <dbReference type="ARBA" id="ARBA00004651"/>
    </source>
</evidence>
<feature type="transmembrane region" description="Helical" evidence="7">
    <location>
        <begin position="305"/>
        <end position="324"/>
    </location>
</feature>
<feature type="transmembrane region" description="Helical" evidence="7">
    <location>
        <begin position="651"/>
        <end position="672"/>
    </location>
</feature>
<evidence type="ECO:0000256" key="7">
    <source>
        <dbReference type="SAM" id="Phobius"/>
    </source>
</evidence>
<evidence type="ECO:0000256" key="4">
    <source>
        <dbReference type="ARBA" id="ARBA00022989"/>
    </source>
</evidence>
<feature type="transmembrane region" description="Helical" evidence="7">
    <location>
        <begin position="584"/>
        <end position="603"/>
    </location>
</feature>
<evidence type="ECO:0000313" key="9">
    <source>
        <dbReference type="EMBL" id="MFD2090670.1"/>
    </source>
</evidence>
<organism evidence="9 10">
    <name type="scientific">Blastococcus deserti</name>
    <dbReference type="NCBI Taxonomy" id="2259033"/>
    <lineage>
        <taxon>Bacteria</taxon>
        <taxon>Bacillati</taxon>
        <taxon>Actinomycetota</taxon>
        <taxon>Actinomycetes</taxon>
        <taxon>Geodermatophilales</taxon>
        <taxon>Geodermatophilaceae</taxon>
        <taxon>Blastococcus</taxon>
    </lineage>
</organism>
<dbReference type="Proteomes" id="UP001597402">
    <property type="component" value="Unassembled WGS sequence"/>
</dbReference>
<dbReference type="PANTHER" id="PTHR33406">
    <property type="entry name" value="MEMBRANE PROTEIN MJ1562-RELATED"/>
    <property type="match status" value="1"/>
</dbReference>
<dbReference type="PANTHER" id="PTHR33406:SF13">
    <property type="entry name" value="MEMBRANE PROTEIN YDFJ"/>
    <property type="match status" value="1"/>
</dbReference>
<feature type="transmembrane region" description="Helical" evidence="7">
    <location>
        <begin position="725"/>
        <end position="744"/>
    </location>
</feature>
<evidence type="ECO:0000256" key="3">
    <source>
        <dbReference type="ARBA" id="ARBA00022692"/>
    </source>
</evidence>
<dbReference type="InterPro" id="IPR004869">
    <property type="entry name" value="MMPL_dom"/>
</dbReference>
<feature type="transmembrane region" description="Helical" evidence="7">
    <location>
        <begin position="200"/>
        <end position="220"/>
    </location>
</feature>
<accession>A0ABW4X831</accession>
<name>A0ABW4X831_9ACTN</name>
<feature type="transmembrane region" description="Helical" evidence="7">
    <location>
        <begin position="330"/>
        <end position="356"/>
    </location>
</feature>
<feature type="compositionally biased region" description="Low complexity" evidence="6">
    <location>
        <begin position="787"/>
        <end position="798"/>
    </location>
</feature>
<evidence type="ECO:0000256" key="5">
    <source>
        <dbReference type="ARBA" id="ARBA00023136"/>
    </source>
</evidence>
<dbReference type="InterPro" id="IPR000731">
    <property type="entry name" value="SSD"/>
</dbReference>
<keyword evidence="2" id="KW-1003">Cell membrane</keyword>
<dbReference type="RefSeq" id="WP_376871896.1">
    <property type="nucleotide sequence ID" value="NZ_JBHUHP010000002.1"/>
</dbReference>
<evidence type="ECO:0000313" key="10">
    <source>
        <dbReference type="Proteomes" id="UP001597402"/>
    </source>
</evidence>
<feature type="domain" description="SSD" evidence="8">
    <location>
        <begin position="226"/>
        <end position="355"/>
    </location>
</feature>
<sequence length="807" mass="84586">MTTPATAQAPSPASRRSLAERVSGLLGRRRWTVLVLWVLVLATAAVVGRPLPGLLSGGGWYVHGSQSQQAVEAVREGFLARGATAVTLLVHDERNTADEPEFADRVRAVTDDLTGRDELEVSGTYGWATLGEQAREPFVGEDGRTVITLVALDLDDGRARQLLPEVQDELTERYGDQGLRVALVGAASFWGEVTVLSEEGLTQAELVTLPLILLLLLLLYRSVVASVVSLVVAITGIVVALGVLTVVTGWLELSVFVQSAVTMLGLGVGVDYALFVISRFTAELRGGATPRQAVATTLRTSGETVLSSALVIVLAMASLFLVPLGVVHSIALGAIVVVALAALTSVLVLPTLLLLLGHRIEAGRIPLPRRRAAREGSGWEALTVRIMRRPWTVLLVTLAVLLALAWPALNLHVFTADARIVPPSSPVRQGYDVLQEQFGPGAASPMTVVVQSRMPLAGSGAGDGLTGLQERLEGLDGVARVDSPLGLLDQLSPGDPLAALDPEVRDGLPPDVAATVDHFVSDDGRRLVLDVVPDDNAASASARTLIGEVRSETAAALDGSGVSAVVGGETAEGVDSNQAITERLPWALALMLGVIFVVLLLTFRSLLLPLKAIAVNLLSAAAAFGLLVLVFQDGVGAGLLGVEPSTHLQNIVPVLLLALLFSLSTDYEIFLLSRVREEWLATGDGTVSVARGVARTGPLISGAAVLMVAVFGAFAFTAILPLQQLGLGLAVAIALDATVIRLLVVPASMRLLGAWNWWLPGQGRPARPTPVPAGVPAPRQAPRQESDAAATSRSAATTPPEDTRSRS</sequence>
<keyword evidence="3 7" id="KW-0812">Transmembrane</keyword>
<feature type="transmembrane region" description="Helical" evidence="7">
    <location>
        <begin position="31"/>
        <end position="51"/>
    </location>
</feature>
<dbReference type="PROSITE" id="PS50156">
    <property type="entry name" value="SSD"/>
    <property type="match status" value="2"/>
</dbReference>
<feature type="transmembrane region" description="Helical" evidence="7">
    <location>
        <begin position="227"/>
        <end position="250"/>
    </location>
</feature>
<keyword evidence="10" id="KW-1185">Reference proteome</keyword>
<feature type="transmembrane region" description="Helical" evidence="7">
    <location>
        <begin position="391"/>
        <end position="409"/>
    </location>
</feature>
<dbReference type="Pfam" id="PF03176">
    <property type="entry name" value="MMPL"/>
    <property type="match status" value="2"/>
</dbReference>
<dbReference type="EMBL" id="JBHUHP010000002">
    <property type="protein sequence ID" value="MFD2090670.1"/>
    <property type="molecule type" value="Genomic_DNA"/>
</dbReference>
<feature type="transmembrane region" description="Helical" evidence="7">
    <location>
        <begin position="256"/>
        <end position="277"/>
    </location>
</feature>
<dbReference type="Gene3D" id="1.20.1640.10">
    <property type="entry name" value="Multidrug efflux transporter AcrB transmembrane domain"/>
    <property type="match status" value="2"/>
</dbReference>
<comment type="subcellular location">
    <subcellularLocation>
        <location evidence="1">Cell membrane</location>
        <topology evidence="1">Multi-pass membrane protein</topology>
    </subcellularLocation>
</comment>
<keyword evidence="5 7" id="KW-0472">Membrane</keyword>
<comment type="caution">
    <text evidence="9">The sequence shown here is derived from an EMBL/GenBank/DDBJ whole genome shotgun (WGS) entry which is preliminary data.</text>
</comment>
<dbReference type="InterPro" id="IPR050545">
    <property type="entry name" value="Mycobact_MmpL"/>
</dbReference>
<protein>
    <submittedName>
        <fullName evidence="9">MMPL family transporter</fullName>
    </submittedName>
</protein>
<dbReference type="SUPFAM" id="SSF82866">
    <property type="entry name" value="Multidrug efflux transporter AcrB transmembrane domain"/>
    <property type="match status" value="2"/>
</dbReference>
<feature type="region of interest" description="Disordered" evidence="6">
    <location>
        <begin position="766"/>
        <end position="807"/>
    </location>
</feature>
<feature type="transmembrane region" description="Helical" evidence="7">
    <location>
        <begin position="699"/>
        <end position="719"/>
    </location>
</feature>
<evidence type="ECO:0000259" key="8">
    <source>
        <dbReference type="PROSITE" id="PS50156"/>
    </source>
</evidence>
<keyword evidence="4 7" id="KW-1133">Transmembrane helix</keyword>
<evidence type="ECO:0000256" key="2">
    <source>
        <dbReference type="ARBA" id="ARBA00022475"/>
    </source>
</evidence>
<reference evidence="10" key="1">
    <citation type="journal article" date="2019" name="Int. J. Syst. Evol. Microbiol.">
        <title>The Global Catalogue of Microorganisms (GCM) 10K type strain sequencing project: providing services to taxonomists for standard genome sequencing and annotation.</title>
        <authorList>
            <consortium name="The Broad Institute Genomics Platform"/>
            <consortium name="The Broad Institute Genome Sequencing Center for Infectious Disease"/>
            <person name="Wu L."/>
            <person name="Ma J."/>
        </authorList>
    </citation>
    <scope>NUCLEOTIDE SEQUENCE [LARGE SCALE GENOMIC DNA]</scope>
    <source>
        <strain evidence="10">JCM 3338</strain>
    </source>
</reference>